<dbReference type="EMBL" id="CP045121">
    <property type="protein sequence ID" value="QIN78205.1"/>
    <property type="molecule type" value="Genomic_DNA"/>
</dbReference>
<protein>
    <submittedName>
        <fullName evidence="2">Uncharacterized protein</fullName>
    </submittedName>
</protein>
<evidence type="ECO:0000313" key="2">
    <source>
        <dbReference type="EMBL" id="QIN78205.1"/>
    </source>
</evidence>
<proteinExistence type="predicted"/>
<keyword evidence="1" id="KW-0812">Transmembrane</keyword>
<feature type="transmembrane region" description="Helical" evidence="1">
    <location>
        <begin position="6"/>
        <end position="28"/>
    </location>
</feature>
<dbReference type="KEGG" id="rmar:GBA65_06420"/>
<sequence>MSGEAVAQVGTTAVSLLALVLSLLNLWLQRRDRRPRLGIRVRYEYRAGEGAGTDEDRPARIHDDSQAGLYLRLGDFLREHGLRYPQGKPVVRFALSNEGQRTIYLEGVHLVLRSGWVRAGGRRVLNLTERGIVDRELAGETANVLFSGGEDRLPVEIVPGDGVGYRFGLIRLAEVLKREGYEGNVRLAFEATDRLGNSHRLPFEVDTAMWAHRDEGR</sequence>
<accession>A0A6G8PVJ9</accession>
<evidence type="ECO:0000313" key="3">
    <source>
        <dbReference type="Proteomes" id="UP000502706"/>
    </source>
</evidence>
<keyword evidence="3" id="KW-1185">Reference proteome</keyword>
<dbReference type="RefSeq" id="WP_166395881.1">
    <property type="nucleotide sequence ID" value="NZ_CP045121.1"/>
</dbReference>
<name>A0A6G8PVJ9_9ACTN</name>
<reference evidence="2 3" key="1">
    <citation type="submission" date="2019-10" db="EMBL/GenBank/DDBJ databases">
        <title>Rubrobacter sp nov SCSIO 52915 isolated from a deep-sea sediment in the South China Sea.</title>
        <authorList>
            <person name="Chen R.W."/>
        </authorList>
    </citation>
    <scope>NUCLEOTIDE SEQUENCE [LARGE SCALE GENOMIC DNA]</scope>
    <source>
        <strain evidence="2 3">SCSIO 52915</strain>
    </source>
</reference>
<organism evidence="2 3">
    <name type="scientific">Rubrobacter marinus</name>
    <dbReference type="NCBI Taxonomy" id="2653852"/>
    <lineage>
        <taxon>Bacteria</taxon>
        <taxon>Bacillati</taxon>
        <taxon>Actinomycetota</taxon>
        <taxon>Rubrobacteria</taxon>
        <taxon>Rubrobacterales</taxon>
        <taxon>Rubrobacteraceae</taxon>
        <taxon>Rubrobacter</taxon>
    </lineage>
</organism>
<dbReference type="Proteomes" id="UP000502706">
    <property type="component" value="Chromosome"/>
</dbReference>
<gene>
    <name evidence="2" type="ORF">GBA65_06420</name>
</gene>
<evidence type="ECO:0000256" key="1">
    <source>
        <dbReference type="SAM" id="Phobius"/>
    </source>
</evidence>
<keyword evidence="1" id="KW-1133">Transmembrane helix</keyword>
<keyword evidence="1" id="KW-0472">Membrane</keyword>
<dbReference type="AlphaFoldDB" id="A0A6G8PVJ9"/>